<dbReference type="PROSITE" id="PS51275">
    <property type="entry name" value="PEPTIDASE_C26_GGH"/>
    <property type="match status" value="1"/>
</dbReference>
<feature type="active site" evidence="7">
    <location>
        <position position="261"/>
    </location>
</feature>
<accession>F6R3K0</accession>
<feature type="active site" description="Nucleophile" evidence="6 7">
    <location>
        <position position="151"/>
    </location>
</feature>
<evidence type="ECO:0000313" key="10">
    <source>
        <dbReference type="Proteomes" id="UP000002279"/>
    </source>
</evidence>
<feature type="signal peptide" evidence="8">
    <location>
        <begin position="1"/>
        <end position="37"/>
    </location>
</feature>
<dbReference type="InParanoid" id="F6R3K0"/>
<dbReference type="FunFam" id="3.40.50.880:FF:000024">
    <property type="entry name" value="Folate gamma-glutamyl hydrolase"/>
    <property type="match status" value="1"/>
</dbReference>
<dbReference type="FunCoup" id="F6R3K0">
    <property type="interactions" value="531"/>
</dbReference>
<dbReference type="GO" id="GO:0046900">
    <property type="term" value="P:tetrahydrofolylpolyglutamate metabolic process"/>
    <property type="evidence" value="ECO:0000318"/>
    <property type="project" value="GO_Central"/>
</dbReference>
<evidence type="ECO:0000256" key="4">
    <source>
        <dbReference type="ARBA" id="ARBA00022729"/>
    </source>
</evidence>
<dbReference type="InterPro" id="IPR029062">
    <property type="entry name" value="Class_I_gatase-like"/>
</dbReference>
<reference evidence="9" key="3">
    <citation type="submission" date="2025-09" db="UniProtKB">
        <authorList>
            <consortium name="Ensembl"/>
        </authorList>
    </citation>
    <scope>IDENTIFICATION</scope>
    <source>
        <strain evidence="9">Glennie</strain>
    </source>
</reference>
<feature type="active site" description="Proton donor" evidence="6">
    <location>
        <position position="261"/>
    </location>
</feature>
<evidence type="ECO:0000256" key="2">
    <source>
        <dbReference type="ARBA" id="ARBA00011083"/>
    </source>
</evidence>
<sequence>MMMMMTTTTMTMGRPCGALCGALCGLLGALLLGPARTAPPRGGSAPGNDRPVLGILMQECDFKAFQSLGKYYIAASYVKYLESAGARVVPISLTLSEEEYETLFQSINGVLFPGGSVDLQTSQYARVAKLLYNKALKANDQGDYFPVWGTCLGFEELTFLASGEKLLTLTNTHGLALPLNFTSAAKESRLFQNFPSDLLEAFASEPLTSNFHYWSVSTQNFTRNKGLHDFYKILTTNVHGQFEFVSTMEAYAYPIYGVQWHPEKNAFEWKNVTGIPHSPLAMRTAYYMADFLVNEARKSQHRFASEETELKALIYNYAPVFTGNISGFQQCYFFD</sequence>
<reference evidence="9" key="2">
    <citation type="submission" date="2025-08" db="UniProtKB">
        <authorList>
            <consortium name="Ensembl"/>
        </authorList>
    </citation>
    <scope>IDENTIFICATION</scope>
    <source>
        <strain evidence="9">Glennie</strain>
    </source>
</reference>
<proteinExistence type="inferred from homology"/>
<dbReference type="HOGENOM" id="CLU_058704_1_1_1"/>
<dbReference type="Gene3D" id="3.40.50.880">
    <property type="match status" value="1"/>
</dbReference>
<dbReference type="EC" id="3.4.19.9" evidence="7"/>
<name>F6R3K0_ORNAN</name>
<comment type="similarity">
    <text evidence="2">Belongs to the peptidase C26 family.</text>
</comment>
<dbReference type="PANTHER" id="PTHR11315:SF20">
    <property type="entry name" value="GAMMA-GLUTAMYL HYDROLASE"/>
    <property type="match status" value="1"/>
</dbReference>
<evidence type="ECO:0000256" key="8">
    <source>
        <dbReference type="SAM" id="SignalP"/>
    </source>
</evidence>
<reference evidence="9 10" key="1">
    <citation type="journal article" date="2008" name="Nature">
        <title>Genome analysis of the platypus reveals unique signatures of evolution.</title>
        <authorList>
            <person name="Warren W.C."/>
            <person name="Hillier L.W."/>
            <person name="Marshall Graves J.A."/>
            <person name="Birney E."/>
            <person name="Ponting C.P."/>
            <person name="Grutzner F."/>
            <person name="Belov K."/>
            <person name="Miller W."/>
            <person name="Clarke L."/>
            <person name="Chinwalla A.T."/>
            <person name="Yang S.P."/>
            <person name="Heger A."/>
            <person name="Locke D.P."/>
            <person name="Miethke P."/>
            <person name="Waters P.D."/>
            <person name="Veyrunes F."/>
            <person name="Fulton L."/>
            <person name="Fulton B."/>
            <person name="Graves T."/>
            <person name="Wallis J."/>
            <person name="Puente X.S."/>
            <person name="Lopez-Otin C."/>
            <person name="Ordonez G.R."/>
            <person name="Eichler E.E."/>
            <person name="Chen L."/>
            <person name="Cheng Z."/>
            <person name="Deakin J.E."/>
            <person name="Alsop A."/>
            <person name="Thompson K."/>
            <person name="Kirby P."/>
            <person name="Papenfuss A.T."/>
            <person name="Wakefield M.J."/>
            <person name="Olender T."/>
            <person name="Lancet D."/>
            <person name="Huttley G.A."/>
            <person name="Smit A.F."/>
            <person name="Pask A."/>
            <person name="Temple-Smith P."/>
            <person name="Batzer M.A."/>
            <person name="Walker J.A."/>
            <person name="Konkel M.K."/>
            <person name="Harris R.S."/>
            <person name="Whittington C.M."/>
            <person name="Wong E.S."/>
            <person name="Gemmell N.J."/>
            <person name="Buschiazzo E."/>
            <person name="Vargas Jentzsch I.M."/>
            <person name="Merkel A."/>
            <person name="Schmitz J."/>
            <person name="Zemann A."/>
            <person name="Churakov G."/>
            <person name="Kriegs J.O."/>
            <person name="Brosius J."/>
            <person name="Murchison E.P."/>
            <person name="Sachidanandam R."/>
            <person name="Smith C."/>
            <person name="Hannon G.J."/>
            <person name="Tsend-Ayush E."/>
            <person name="McMillan D."/>
            <person name="Attenborough R."/>
            <person name="Rens W."/>
            <person name="Ferguson-Smith M."/>
            <person name="Lefevre C.M."/>
            <person name="Sharp J.A."/>
            <person name="Nicholas K.R."/>
            <person name="Ray D.A."/>
            <person name="Kube M."/>
            <person name="Reinhardt R."/>
            <person name="Pringle T.H."/>
            <person name="Taylor J."/>
            <person name="Jones R.C."/>
            <person name="Nixon B."/>
            <person name="Dacheux J.L."/>
            <person name="Niwa H."/>
            <person name="Sekita Y."/>
            <person name="Huang X."/>
            <person name="Stark A."/>
            <person name="Kheradpour P."/>
            <person name="Kellis M."/>
            <person name="Flicek P."/>
            <person name="Chen Y."/>
            <person name="Webber C."/>
            <person name="Hardison R."/>
            <person name="Nelson J."/>
            <person name="Hallsworth-Pepin K."/>
            <person name="Delehaunty K."/>
            <person name="Markovic C."/>
            <person name="Minx P."/>
            <person name="Feng Y."/>
            <person name="Kremitzki C."/>
            <person name="Mitreva M."/>
            <person name="Glasscock J."/>
            <person name="Wylie T."/>
            <person name="Wohldmann P."/>
            <person name="Thiru P."/>
            <person name="Nhan M.N."/>
            <person name="Pohl C.S."/>
            <person name="Smith S.M."/>
            <person name="Hou S."/>
            <person name="Nefedov M."/>
            <person name="de Jong P.J."/>
            <person name="Renfree M.B."/>
            <person name="Mardis E.R."/>
            <person name="Wilson R.K."/>
        </authorList>
    </citation>
    <scope>NUCLEOTIDE SEQUENCE [LARGE SCALE GENOMIC DNA]</scope>
    <source>
        <strain evidence="9 10">Glennie</strain>
    </source>
</reference>
<evidence type="ECO:0000256" key="7">
    <source>
        <dbReference type="PROSITE-ProRule" id="PRU00607"/>
    </source>
</evidence>
<keyword evidence="5 7" id="KW-0378">Hydrolase</keyword>
<dbReference type="PROSITE" id="PS51273">
    <property type="entry name" value="GATASE_TYPE_1"/>
    <property type="match status" value="1"/>
</dbReference>
<dbReference type="SUPFAM" id="SSF52317">
    <property type="entry name" value="Class I glutamine amidotransferase-like"/>
    <property type="match status" value="1"/>
</dbReference>
<dbReference type="CDD" id="cd01747">
    <property type="entry name" value="GATase1_Glutamyl_Hydrolase"/>
    <property type="match status" value="1"/>
</dbReference>
<keyword evidence="3" id="KW-0964">Secreted</keyword>
<organism evidence="9 10">
    <name type="scientific">Ornithorhynchus anatinus</name>
    <name type="common">Duckbill platypus</name>
    <dbReference type="NCBI Taxonomy" id="9258"/>
    <lineage>
        <taxon>Eukaryota</taxon>
        <taxon>Metazoa</taxon>
        <taxon>Chordata</taxon>
        <taxon>Craniata</taxon>
        <taxon>Vertebrata</taxon>
        <taxon>Euteleostomi</taxon>
        <taxon>Mammalia</taxon>
        <taxon>Monotremata</taxon>
        <taxon>Ornithorhynchidae</taxon>
        <taxon>Ornithorhynchus</taxon>
    </lineage>
</organism>
<evidence type="ECO:0000256" key="3">
    <source>
        <dbReference type="ARBA" id="ARBA00022525"/>
    </source>
</evidence>
<comment type="subcellular location">
    <subcellularLocation>
        <location evidence="1">Secreted</location>
        <location evidence="1">Extracellular space</location>
    </subcellularLocation>
</comment>
<dbReference type="InterPro" id="IPR015527">
    <property type="entry name" value="Pept_C26_g-glut_hydrolase"/>
</dbReference>
<dbReference type="OMA" id="EPVSSHF"/>
<evidence type="ECO:0000313" key="9">
    <source>
        <dbReference type="Ensembl" id="ENSOANP00000008017.4"/>
    </source>
</evidence>
<dbReference type="eggNOG" id="KOG1559">
    <property type="taxonomic scope" value="Eukaryota"/>
</dbReference>
<protein>
    <recommendedName>
        <fullName evidence="7">folate gamma-glutamyl hydrolase</fullName>
        <ecNumber evidence="7">3.4.19.9</ecNumber>
    </recommendedName>
</protein>
<keyword evidence="4 8" id="KW-0732">Signal</keyword>
<dbReference type="InterPro" id="IPR011697">
    <property type="entry name" value="Peptidase_C26"/>
</dbReference>
<dbReference type="Bgee" id="ENSOANG00000005049">
    <property type="expression patterns" value="Expressed in adult mammalian kidney and 8 other cell types or tissues"/>
</dbReference>
<dbReference type="GO" id="GO:0005773">
    <property type="term" value="C:vacuole"/>
    <property type="evidence" value="ECO:0000318"/>
    <property type="project" value="GO_Central"/>
</dbReference>
<dbReference type="Ensembl" id="ENSOANT00000008019.4">
    <property type="protein sequence ID" value="ENSOANP00000008017.4"/>
    <property type="gene ID" value="ENSOANG00000005049.4"/>
</dbReference>
<keyword evidence="10" id="KW-1185">Reference proteome</keyword>
<evidence type="ECO:0000256" key="6">
    <source>
        <dbReference type="PIRSR" id="PIRSR615527-1"/>
    </source>
</evidence>
<feature type="chain" id="PRO_5028065639" description="folate gamma-glutamyl hydrolase" evidence="8">
    <location>
        <begin position="38"/>
        <end position="335"/>
    </location>
</feature>
<dbReference type="PANTHER" id="PTHR11315">
    <property type="entry name" value="PROTEASE FAMILY C26 GAMMA-GLUTAMYL HYDROLASE"/>
    <property type="match status" value="1"/>
</dbReference>
<dbReference type="GO" id="GO:0005615">
    <property type="term" value="C:extracellular space"/>
    <property type="evidence" value="ECO:0007669"/>
    <property type="project" value="Ensembl"/>
</dbReference>
<evidence type="ECO:0000256" key="5">
    <source>
        <dbReference type="ARBA" id="ARBA00022801"/>
    </source>
</evidence>
<dbReference type="STRING" id="9258.ENSOANP00000008017"/>
<evidence type="ECO:0000256" key="1">
    <source>
        <dbReference type="ARBA" id="ARBA00004239"/>
    </source>
</evidence>
<comment type="catalytic activity">
    <reaction evidence="7">
        <text>(6S)-5,6,7,8-tetrahydrofolyl-(gamma-L-Glu)(n) + (n-1) H2O = (6S)-5,6,7,8-tetrahydrofolate + (n-1) L-glutamate</text>
        <dbReference type="Rhea" id="RHEA:56784"/>
        <dbReference type="Rhea" id="RHEA-COMP:14738"/>
        <dbReference type="ChEBI" id="CHEBI:15377"/>
        <dbReference type="ChEBI" id="CHEBI:29985"/>
        <dbReference type="ChEBI" id="CHEBI:57453"/>
        <dbReference type="ChEBI" id="CHEBI:141005"/>
        <dbReference type="EC" id="3.4.19.9"/>
    </reaction>
</comment>
<dbReference type="AlphaFoldDB" id="F6R3K0"/>
<dbReference type="GeneTree" id="ENSGT00490000043388"/>
<dbReference type="Proteomes" id="UP000002279">
    <property type="component" value="Chromosome 7"/>
</dbReference>
<gene>
    <name evidence="9" type="primary">GGH</name>
</gene>
<dbReference type="GO" id="GO:0034722">
    <property type="term" value="F:gamma-glutamyl-peptidase activity"/>
    <property type="evidence" value="ECO:0000318"/>
    <property type="project" value="GO_Central"/>
</dbReference>
<dbReference type="Pfam" id="PF07722">
    <property type="entry name" value="Peptidase_C26"/>
    <property type="match status" value="1"/>
</dbReference>